<feature type="compositionally biased region" description="Acidic residues" evidence="5">
    <location>
        <begin position="1817"/>
        <end position="1833"/>
    </location>
</feature>
<keyword evidence="3" id="KW-0862">Zinc</keyword>
<feature type="compositionally biased region" description="Basic and acidic residues" evidence="5">
    <location>
        <begin position="1338"/>
        <end position="1401"/>
    </location>
</feature>
<feature type="region of interest" description="Disordered" evidence="5">
    <location>
        <begin position="378"/>
        <end position="398"/>
    </location>
</feature>
<evidence type="ECO:0000256" key="3">
    <source>
        <dbReference type="ARBA" id="ARBA00022833"/>
    </source>
</evidence>
<feature type="compositionally biased region" description="Low complexity" evidence="5">
    <location>
        <begin position="2104"/>
        <end position="2119"/>
    </location>
</feature>
<organism evidence="8">
    <name type="scientific">Cuerna arida</name>
    <dbReference type="NCBI Taxonomy" id="1464854"/>
    <lineage>
        <taxon>Eukaryota</taxon>
        <taxon>Metazoa</taxon>
        <taxon>Ecdysozoa</taxon>
        <taxon>Arthropoda</taxon>
        <taxon>Hexapoda</taxon>
        <taxon>Insecta</taxon>
        <taxon>Pterygota</taxon>
        <taxon>Neoptera</taxon>
        <taxon>Paraneoptera</taxon>
        <taxon>Hemiptera</taxon>
        <taxon>Auchenorrhyncha</taxon>
        <taxon>Membracoidea</taxon>
        <taxon>Cicadellidae</taxon>
        <taxon>Cicadellinae</taxon>
        <taxon>Proconiini</taxon>
        <taxon>Cuerna</taxon>
    </lineage>
</organism>
<feature type="compositionally biased region" description="Polar residues" evidence="5">
    <location>
        <begin position="1752"/>
        <end position="1789"/>
    </location>
</feature>
<feature type="compositionally biased region" description="Low complexity" evidence="5">
    <location>
        <begin position="23"/>
        <end position="33"/>
    </location>
</feature>
<keyword evidence="2 4" id="KW-0863">Zinc-finger</keyword>
<evidence type="ECO:0000256" key="1">
    <source>
        <dbReference type="ARBA" id="ARBA00022723"/>
    </source>
</evidence>
<gene>
    <name evidence="8" type="ORF">g.14538</name>
</gene>
<feature type="compositionally biased region" description="Acidic residues" evidence="5">
    <location>
        <begin position="48"/>
        <end position="59"/>
    </location>
</feature>
<evidence type="ECO:0000259" key="7">
    <source>
        <dbReference type="PROSITE" id="PS50089"/>
    </source>
</evidence>
<dbReference type="PROSITE" id="PS50016">
    <property type="entry name" value="ZF_PHD_2"/>
    <property type="match status" value="1"/>
</dbReference>
<protein>
    <recommendedName>
        <fullName evidence="9">PHD and RING finger domain-containing protein 1</fullName>
    </recommendedName>
</protein>
<feature type="compositionally biased region" description="Basic residues" evidence="5">
    <location>
        <begin position="1596"/>
        <end position="1617"/>
    </location>
</feature>
<evidence type="ECO:0000256" key="4">
    <source>
        <dbReference type="PROSITE-ProRule" id="PRU00175"/>
    </source>
</evidence>
<feature type="compositionally biased region" description="Polar residues" evidence="5">
    <location>
        <begin position="2058"/>
        <end position="2072"/>
    </location>
</feature>
<reference evidence="8" key="1">
    <citation type="submission" date="2015-11" db="EMBL/GenBank/DDBJ databases">
        <title>De novo transcriptome assembly of four potential Pierce s Disease insect vectors from Arizona vineyards.</title>
        <authorList>
            <person name="Tassone E.E."/>
        </authorList>
    </citation>
    <scope>NUCLEOTIDE SEQUENCE</scope>
</reference>
<feature type="compositionally biased region" description="Basic and acidic residues" evidence="5">
    <location>
        <begin position="1066"/>
        <end position="1076"/>
    </location>
</feature>
<feature type="compositionally biased region" description="Basic residues" evidence="5">
    <location>
        <begin position="1548"/>
        <end position="1564"/>
    </location>
</feature>
<dbReference type="SUPFAM" id="SSF57850">
    <property type="entry name" value="RING/U-box"/>
    <property type="match status" value="1"/>
</dbReference>
<feature type="compositionally biased region" description="Basic and acidic residues" evidence="5">
    <location>
        <begin position="1302"/>
        <end position="1325"/>
    </location>
</feature>
<feature type="domain" description="RING-type" evidence="7">
    <location>
        <begin position="213"/>
        <end position="257"/>
    </location>
</feature>
<feature type="compositionally biased region" description="Basic residues" evidence="5">
    <location>
        <begin position="1503"/>
        <end position="1527"/>
    </location>
</feature>
<feature type="compositionally biased region" description="Basic and acidic residues" evidence="5">
    <location>
        <begin position="1918"/>
        <end position="1928"/>
    </location>
</feature>
<keyword evidence="1" id="KW-0479">Metal-binding</keyword>
<feature type="compositionally biased region" description="Basic and acidic residues" evidence="5">
    <location>
        <begin position="717"/>
        <end position="726"/>
    </location>
</feature>
<evidence type="ECO:0000313" key="8">
    <source>
        <dbReference type="EMBL" id="JAS53195.1"/>
    </source>
</evidence>
<feature type="region of interest" description="Disordered" evidence="5">
    <location>
        <begin position="2058"/>
        <end position="2160"/>
    </location>
</feature>
<feature type="compositionally biased region" description="Basic and acidic residues" evidence="5">
    <location>
        <begin position="274"/>
        <end position="294"/>
    </location>
</feature>
<feature type="compositionally biased region" description="Polar residues" evidence="5">
    <location>
        <begin position="1932"/>
        <end position="1952"/>
    </location>
</feature>
<evidence type="ECO:0008006" key="9">
    <source>
        <dbReference type="Google" id="ProtNLM"/>
    </source>
</evidence>
<feature type="compositionally biased region" description="Polar residues" evidence="5">
    <location>
        <begin position="958"/>
        <end position="972"/>
    </location>
</feature>
<name>A0A1B6FSM2_9HEMI</name>
<feature type="compositionally biased region" description="Polar residues" evidence="5">
    <location>
        <begin position="587"/>
        <end position="609"/>
    </location>
</feature>
<feature type="compositionally biased region" description="Basic residues" evidence="5">
    <location>
        <begin position="343"/>
        <end position="363"/>
    </location>
</feature>
<feature type="compositionally biased region" description="Low complexity" evidence="5">
    <location>
        <begin position="1405"/>
        <end position="1414"/>
    </location>
</feature>
<feature type="compositionally biased region" description="Basic and acidic residues" evidence="5">
    <location>
        <begin position="1132"/>
        <end position="1141"/>
    </location>
</feature>
<dbReference type="InterPro" id="IPR047157">
    <property type="entry name" value="PHRF1/Atg35"/>
</dbReference>
<dbReference type="InterPro" id="IPR057031">
    <property type="entry name" value="SFR19-like_C"/>
</dbReference>
<feature type="compositionally biased region" description="Low complexity" evidence="5">
    <location>
        <begin position="2081"/>
        <end position="2091"/>
    </location>
</feature>
<dbReference type="Gene3D" id="3.30.40.10">
    <property type="entry name" value="Zinc/RING finger domain, C3HC4 (zinc finger)"/>
    <property type="match status" value="2"/>
</dbReference>
<feature type="compositionally biased region" description="Polar residues" evidence="5">
    <location>
        <begin position="1800"/>
        <end position="1810"/>
    </location>
</feature>
<dbReference type="CDD" id="cd16635">
    <property type="entry name" value="mRING-HC-C3HC3D_PHRF1"/>
    <property type="match status" value="1"/>
</dbReference>
<feature type="compositionally biased region" description="Basic and acidic residues" evidence="5">
    <location>
        <begin position="1249"/>
        <end position="1294"/>
    </location>
</feature>
<dbReference type="InterPro" id="IPR019787">
    <property type="entry name" value="Znf_PHD-finger"/>
</dbReference>
<feature type="compositionally biased region" description="Basic residues" evidence="5">
    <location>
        <begin position="2133"/>
        <end position="2154"/>
    </location>
</feature>
<feature type="compositionally biased region" description="Low complexity" evidence="5">
    <location>
        <begin position="1860"/>
        <end position="1878"/>
    </location>
</feature>
<feature type="compositionally biased region" description="Basic and acidic residues" evidence="5">
    <location>
        <begin position="1887"/>
        <end position="1907"/>
    </location>
</feature>
<feature type="compositionally biased region" description="Basic residues" evidence="5">
    <location>
        <begin position="1218"/>
        <end position="1228"/>
    </location>
</feature>
<feature type="compositionally biased region" description="Basic residues" evidence="5">
    <location>
        <begin position="1418"/>
        <end position="1450"/>
    </location>
</feature>
<feature type="compositionally biased region" description="Basic and acidic residues" evidence="5">
    <location>
        <begin position="1015"/>
        <end position="1027"/>
    </location>
</feature>
<feature type="compositionally biased region" description="Basic and acidic residues" evidence="5">
    <location>
        <begin position="1733"/>
        <end position="1747"/>
    </location>
</feature>
<dbReference type="CDD" id="cd15536">
    <property type="entry name" value="PHD_PHRF1"/>
    <property type="match status" value="1"/>
</dbReference>
<feature type="region of interest" description="Disordered" evidence="5">
    <location>
        <begin position="951"/>
        <end position="1078"/>
    </location>
</feature>
<dbReference type="InterPro" id="IPR019786">
    <property type="entry name" value="Zinc_finger_PHD-type_CS"/>
</dbReference>
<feature type="compositionally biased region" description="Acidic residues" evidence="5">
    <location>
        <begin position="1182"/>
        <end position="1199"/>
    </location>
</feature>
<dbReference type="SMART" id="SM00184">
    <property type="entry name" value="RING"/>
    <property type="match status" value="2"/>
</dbReference>
<feature type="compositionally biased region" description="Pro residues" evidence="5">
    <location>
        <begin position="731"/>
        <end position="749"/>
    </location>
</feature>
<dbReference type="InterPro" id="IPR001965">
    <property type="entry name" value="Znf_PHD"/>
</dbReference>
<dbReference type="InterPro" id="IPR001841">
    <property type="entry name" value="Znf_RING"/>
</dbReference>
<feature type="domain" description="PHD-type" evidence="6">
    <location>
        <begin position="210"/>
        <end position="260"/>
    </location>
</feature>
<feature type="compositionally biased region" description="Basic residues" evidence="5">
    <location>
        <begin position="378"/>
        <end position="390"/>
    </location>
</feature>
<feature type="compositionally biased region" description="Basic and acidic residues" evidence="5">
    <location>
        <begin position="1490"/>
        <end position="1502"/>
    </location>
</feature>
<feature type="region of interest" description="Disordered" evidence="5">
    <location>
        <begin position="1719"/>
        <end position="1952"/>
    </location>
</feature>
<feature type="region of interest" description="Disordered" evidence="5">
    <location>
        <begin position="1"/>
        <end position="132"/>
    </location>
</feature>
<feature type="compositionally biased region" description="Acidic residues" evidence="5">
    <location>
        <begin position="987"/>
        <end position="1014"/>
    </location>
</feature>
<dbReference type="Pfam" id="PF00628">
    <property type="entry name" value="PHD"/>
    <property type="match status" value="1"/>
</dbReference>
<feature type="compositionally biased region" description="Basic residues" evidence="5">
    <location>
        <begin position="1460"/>
        <end position="1489"/>
    </location>
</feature>
<proteinExistence type="predicted"/>
<feature type="domain" description="RING-type" evidence="7">
    <location>
        <begin position="134"/>
        <end position="175"/>
    </location>
</feature>
<dbReference type="InterPro" id="IPR011011">
    <property type="entry name" value="Znf_FYVE_PHD"/>
</dbReference>
<feature type="compositionally biased region" description="Basic and acidic residues" evidence="5">
    <location>
        <begin position="1230"/>
        <end position="1239"/>
    </location>
</feature>
<dbReference type="InterPro" id="IPR013083">
    <property type="entry name" value="Znf_RING/FYVE/PHD"/>
</dbReference>
<feature type="compositionally biased region" description="Basic and acidic residues" evidence="5">
    <location>
        <begin position="913"/>
        <end position="923"/>
    </location>
</feature>
<feature type="region of interest" description="Disordered" evidence="5">
    <location>
        <begin position="266"/>
        <end position="363"/>
    </location>
</feature>
<dbReference type="Pfam" id="PF13639">
    <property type="entry name" value="zf-RING_2"/>
    <property type="match status" value="1"/>
</dbReference>
<feature type="compositionally biased region" description="Polar residues" evidence="5">
    <location>
        <begin position="814"/>
        <end position="827"/>
    </location>
</feature>
<dbReference type="PROSITE" id="PS00518">
    <property type="entry name" value="ZF_RING_1"/>
    <property type="match status" value="1"/>
</dbReference>
<feature type="compositionally biased region" description="Basic and acidic residues" evidence="5">
    <location>
        <begin position="973"/>
        <end position="986"/>
    </location>
</feature>
<dbReference type="SMART" id="SM00249">
    <property type="entry name" value="PHD"/>
    <property type="match status" value="1"/>
</dbReference>
<sequence>MSDELDIQNNTGQRRKRPLNPASSSESSDSGNSLVTSKRSRKQLIVDSDNDSSDSENEEIVAVQPGFKNGTPKILSDYETGESNNEHGDLLTDSSENSSDEDIGSNSQSAPRKTSREWLECESSSDSDGQSEKCPICLAKFSDQEIGTPEACDHYFCAPCIQEWAKNVNTCPVDRQPFTLILVRQQLEGKVIHQIPVTVPTETIEIPEDATFCEVCGLSDREDRMLLCDACDHGYHMECLNPPLDHVPIDEWYCPECAPLRRTNRRSTGVNHSVHTEEERASEENESQSRDRPRPRMVPRTRHSERVRTTLRNRNQMVNSQPFGHQAMNSSGVESMEGDGNPLRRRAKPRRNKARKRQPGIRIKKIVTDDGVIEVKLKRKRRKKKRKNRTVRSTPRSVKGRLANKLGMCKPRMTNQMIPETLNRQELISAPINHQRHQAGILTLDIFGRRDQLDYFSGTDDEDVDRIESVDGGVGLLSRSRVARPNDHLINRKKAATILSSNSIKKPLKVETLSSPSNGNLLDTILDSQTLWHSKKMEIKSKSDGSLQVILPKNTKKEICKEKKVDVRNSVAPVVETPMFPGGRGNSGTYKPDSSNKGGTGNSQNVTRNSSEQQTFTESSSYQSSGSGGAGYSRYENTIGAAPLRGVAPIRFRMNIPPRRPNIHSYPTDNIPPPPPLRLRLPIVEMAFPSTNSPESSPTREEEEIDIYSDIEQETNVNEHETEEKSFGVLEPPPEPPFLMTMEPPPEPPAILMNINDDASDDEPSGLVIDDPPHGDVYDPCAVNSDDSSAEDTPLSKPPEVPVALKNPDLVADYSSNSCPNMETPSYNPELPTYLSTPIIGPLPRPSSHNSSEAEDSDGECPNFSMYSAASMNLAHRGLPVPVSNLDIPIPPSVEEDTAHSKNFDDIPLPEAESPKSDIKEGTLDIPIPQEANKEVVTEGGIKLADIAINQSDDSKDSLNTQDVTATIVSNDIRTDELEKKSVKSNEDEEDQDESGNDEDGVEADDQNADDESEGDHSMQEDSEKVLKSKVVKTKGSSEAGEDECSTQGDVLDLAIESEANLENNIPHEDSEEHNGIDLVKSPIELEENIEKVLDSGDKSDGLVDITDEEMSVYDGQDNVNDLEKLNEQVLEEVQHRKSESKSLYSDDDNSLVGGATSAVSAGTLNNSDNIQPATLPGLEGLETETISESEDVNFDELPMDGSEHHDIVINEEDLISSKRKRKKKYRKISYTEDGKGNEPLEFEEGEIIEDKPKQVPKKDKKSKLTPDNEVKTDENFDTSKSKIAVVEKELIEKKTKKKKEKSSTTKEKNEKCKEPKEKTLKPGEADENISWKKLSKSNKERNYRDGKEKDEKEKDRENKDEGLSKKEKRSKEKRKELERYNVRRLISEKPKRPKKDEFGRDISPSKSGSSLSPYRPPRYRSPLRTRNRSRTRSRSWKSRSRSRGRRRQSRSRDRIRSRDRSRRSRSRERSRKRSRSRNKATNRSRERRKTPDKFDKSDKPRTAHRSLSRTRRKSQSRSPHSRKHRSVSYSKSWTPSWTKSSVSRSLSRGRRKSRTISRTKSRSWTREQNVTSIRSSRKKDPPKNLTVIVTNKDALKKKEKKKPSKKKDERRKKKRGQSPAPSKEVFTSGDNILVSVNFKNANKNPELIPASTPLLRESSKRKRDDADSSAKKKKPNSSKKLPGVSKSNRLAKINEVTRNAKPVAIIDLDLSPFREQTPSPKEVIVLSDSGDEGDKQHSEAQDEINRLGHSGITQSMLSLSSIDHGQKNSISQPESPLSTSFILNSSGPKTPPEPHIKFSISTKPSQIRILTNPLIETEEEMQDENIENDDDEILHKGPNTPPEPPPDLNTPASPPTTPYDPFDPTKSRSPSPQPRSSETGQQLNTSREDKLDNLQNDDNEHPRLVELRTSTPPNEPEDGKKTPEPPKIHSTPKTDPSNTDTSPKVSPTTGISEANKICEDTLMKPIQKLLAGTNKLDVTVHKSPEKLITVVISQQVKNTNQTPKQTIQALKTTPNKHLTPKSNAKHQLFSSSLLKQVPILGTLPLLPGPPIYTPSLTLNNSKMSGRVQQNGDPSDDMDIDPSSPYSPGSSEGDDLFEPPVATPPRSSSKPVSKSKPSSGNKFDALFGSSPAKPRHGRHTSKTTKKGVKPKSKGNKKEEVKVKLDEDQLKILDELPSSAVEMQVKDKFLKKLNRQERVVEEVKLVLKPHYAKKHINKEDYKEILRRAVPKICHNKSGEINPIKIQFLIEAYVKKFRYAKKKTSGAVSAPVQNKPKPQKTLWS</sequence>
<accession>A0A1B6FSM2</accession>
<dbReference type="PANTHER" id="PTHR12618:SF20">
    <property type="entry name" value="PHD AND RING FINGER DOMAIN-CONTAINING PROTEIN 1"/>
    <property type="match status" value="1"/>
</dbReference>
<dbReference type="GO" id="GO:0008270">
    <property type="term" value="F:zinc ion binding"/>
    <property type="evidence" value="ECO:0007669"/>
    <property type="project" value="UniProtKB-KW"/>
</dbReference>
<feature type="compositionally biased region" description="Low complexity" evidence="5">
    <location>
        <begin position="610"/>
        <end position="625"/>
    </location>
</feature>
<feature type="compositionally biased region" description="Polar residues" evidence="5">
    <location>
        <begin position="312"/>
        <end position="333"/>
    </location>
</feature>
<evidence type="ECO:0000256" key="5">
    <source>
        <dbReference type="SAM" id="MobiDB-lite"/>
    </source>
</evidence>
<feature type="compositionally biased region" description="Polar residues" evidence="5">
    <location>
        <begin position="1158"/>
        <end position="1173"/>
    </location>
</feature>
<dbReference type="SUPFAM" id="SSF57903">
    <property type="entry name" value="FYVE/PHD zinc finger"/>
    <property type="match status" value="1"/>
</dbReference>
<feature type="region of interest" description="Disordered" evidence="5">
    <location>
        <begin position="575"/>
        <end position="630"/>
    </location>
</feature>
<feature type="compositionally biased region" description="Low complexity" evidence="5">
    <location>
        <begin position="1529"/>
        <end position="1547"/>
    </location>
</feature>
<feature type="compositionally biased region" description="Pro residues" evidence="5">
    <location>
        <begin position="1840"/>
        <end position="1859"/>
    </location>
</feature>
<evidence type="ECO:0000259" key="6">
    <source>
        <dbReference type="PROSITE" id="PS50016"/>
    </source>
</evidence>
<dbReference type="InterPro" id="IPR017907">
    <property type="entry name" value="Znf_RING_CS"/>
</dbReference>
<evidence type="ECO:0000256" key="2">
    <source>
        <dbReference type="ARBA" id="ARBA00022771"/>
    </source>
</evidence>
<feature type="region of interest" description="Disordered" evidence="5">
    <location>
        <begin position="1132"/>
        <end position="1699"/>
    </location>
</feature>
<dbReference type="PANTHER" id="PTHR12618">
    <property type="entry name" value="PHD AND RING FINGER DOMAIN-CONTAINING PROTEIN 1"/>
    <property type="match status" value="1"/>
</dbReference>
<feature type="region of interest" description="Disordered" evidence="5">
    <location>
        <begin position="2261"/>
        <end position="2282"/>
    </location>
</feature>
<dbReference type="PROSITE" id="PS01359">
    <property type="entry name" value="ZF_PHD_1"/>
    <property type="match status" value="1"/>
</dbReference>
<feature type="region of interest" description="Disordered" evidence="5">
    <location>
        <begin position="717"/>
        <end position="863"/>
    </location>
</feature>
<feature type="region of interest" description="Disordered" evidence="5">
    <location>
        <begin position="890"/>
        <end position="932"/>
    </location>
</feature>
<dbReference type="Pfam" id="PF23030">
    <property type="entry name" value="SCAF11-like_C"/>
    <property type="match status" value="1"/>
</dbReference>
<dbReference type="PROSITE" id="PS50089">
    <property type="entry name" value="ZF_RING_2"/>
    <property type="match status" value="2"/>
</dbReference>
<dbReference type="EMBL" id="GECZ01016574">
    <property type="protein sequence ID" value="JAS53195.1"/>
    <property type="molecule type" value="Transcribed_RNA"/>
</dbReference>